<name>A0A8I1G997_9HYPH</name>
<dbReference type="EMBL" id="JAEMUK010000009">
    <property type="protein sequence ID" value="MBJ7542897.1"/>
    <property type="molecule type" value="Genomic_DNA"/>
</dbReference>
<dbReference type="Proteomes" id="UP000623250">
    <property type="component" value="Unassembled WGS sequence"/>
</dbReference>
<gene>
    <name evidence="3" type="ORF">JDN41_04925</name>
</gene>
<dbReference type="RefSeq" id="WP_081796743.1">
    <property type="nucleotide sequence ID" value="NZ_JAEMUK010000009.1"/>
</dbReference>
<dbReference type="Gene3D" id="3.40.50.2300">
    <property type="match status" value="1"/>
</dbReference>
<evidence type="ECO:0000313" key="4">
    <source>
        <dbReference type="Proteomes" id="UP000623250"/>
    </source>
</evidence>
<accession>A0A8I1G997</accession>
<dbReference type="InterPro" id="IPR001789">
    <property type="entry name" value="Sig_transdc_resp-reg_receiver"/>
</dbReference>
<dbReference type="InterPro" id="IPR011006">
    <property type="entry name" value="CheY-like_superfamily"/>
</dbReference>
<feature type="domain" description="Response regulatory" evidence="2">
    <location>
        <begin position="11"/>
        <end position="119"/>
    </location>
</feature>
<keyword evidence="4" id="KW-1185">Reference proteome</keyword>
<evidence type="ECO:0000313" key="3">
    <source>
        <dbReference type="EMBL" id="MBJ7542897.1"/>
    </source>
</evidence>
<dbReference type="SUPFAM" id="SSF52172">
    <property type="entry name" value="CheY-like"/>
    <property type="match status" value="1"/>
</dbReference>
<evidence type="ECO:0000259" key="2">
    <source>
        <dbReference type="PROSITE" id="PS50110"/>
    </source>
</evidence>
<reference evidence="3 4" key="1">
    <citation type="submission" date="2020-12" db="EMBL/GenBank/DDBJ databases">
        <title>Revised draft genomes of Rhodomicrobium vannielii ATCC 17100 and Rhodomicrobium udaipurense JA643.</title>
        <authorList>
            <person name="Conners E.M."/>
            <person name="Davenport E.J."/>
            <person name="Bose A."/>
        </authorList>
    </citation>
    <scope>NUCLEOTIDE SEQUENCE [LARGE SCALE GENOMIC DNA]</scope>
    <source>
        <strain evidence="3 4">JA643</strain>
    </source>
</reference>
<dbReference type="GO" id="GO:0000160">
    <property type="term" value="P:phosphorelay signal transduction system"/>
    <property type="evidence" value="ECO:0007669"/>
    <property type="project" value="InterPro"/>
</dbReference>
<organism evidence="3 4">
    <name type="scientific">Rhodomicrobium udaipurense</name>
    <dbReference type="NCBI Taxonomy" id="1202716"/>
    <lineage>
        <taxon>Bacteria</taxon>
        <taxon>Pseudomonadati</taxon>
        <taxon>Pseudomonadota</taxon>
        <taxon>Alphaproteobacteria</taxon>
        <taxon>Hyphomicrobiales</taxon>
        <taxon>Hyphomicrobiaceae</taxon>
        <taxon>Rhodomicrobium</taxon>
    </lineage>
</organism>
<protein>
    <submittedName>
        <fullName evidence="3">Response regulator</fullName>
    </submittedName>
</protein>
<comment type="caution">
    <text evidence="3">The sequence shown here is derived from an EMBL/GenBank/DDBJ whole genome shotgun (WGS) entry which is preliminary data.</text>
</comment>
<dbReference type="Pfam" id="PF00072">
    <property type="entry name" value="Response_reg"/>
    <property type="match status" value="1"/>
</dbReference>
<sequence>MVEQRALAGTRVLIVEDDALSAHVAQEMLAELGCSVTGVAASVDQALHEINNEKQLDCVMLDVRLGRELSSDIATYLLQQNLPFIICSGYDIKLPGMNIPVVDKPYTVAALAKALSLAMTQKAL</sequence>
<dbReference type="AlphaFoldDB" id="A0A8I1G997"/>
<evidence type="ECO:0000256" key="1">
    <source>
        <dbReference type="PROSITE-ProRule" id="PRU00169"/>
    </source>
</evidence>
<proteinExistence type="predicted"/>
<feature type="modified residue" description="4-aspartylphosphate" evidence="1">
    <location>
        <position position="62"/>
    </location>
</feature>
<dbReference type="PROSITE" id="PS50110">
    <property type="entry name" value="RESPONSE_REGULATORY"/>
    <property type="match status" value="1"/>
</dbReference>
<dbReference type="SMART" id="SM00448">
    <property type="entry name" value="REC"/>
    <property type="match status" value="1"/>
</dbReference>
<keyword evidence="1" id="KW-0597">Phosphoprotein</keyword>